<accession>A0A5R9DRR3</accession>
<dbReference type="OrthoDB" id="9943089at2"/>
<reference evidence="1 2" key="1">
    <citation type="submission" date="2019-05" db="EMBL/GenBank/DDBJ databases">
        <title>Streptomyces marianii sp. nov., a novel marine actinomycete from southern coast of India.</title>
        <authorList>
            <person name="Iniyan A.M."/>
            <person name="Wink J."/>
            <person name="Ramprasad E."/>
            <person name="Ramana C.V."/>
            <person name="Bunk B."/>
            <person name="Sproer C."/>
            <person name="Joseph F.-J.R.S."/>
            <person name="Vincent S.G.P."/>
        </authorList>
    </citation>
    <scope>NUCLEOTIDE SEQUENCE [LARGE SCALE GENOMIC DNA]</scope>
    <source>
        <strain evidence="1 2">ICN19</strain>
    </source>
</reference>
<dbReference type="EMBL" id="VAWE01000002">
    <property type="protein sequence ID" value="TLQ39280.1"/>
    <property type="molecule type" value="Genomic_DNA"/>
</dbReference>
<evidence type="ECO:0008006" key="3">
    <source>
        <dbReference type="Google" id="ProtNLM"/>
    </source>
</evidence>
<dbReference type="Proteomes" id="UP000305921">
    <property type="component" value="Unassembled WGS sequence"/>
</dbReference>
<dbReference type="RefSeq" id="WP_138058092.1">
    <property type="nucleotide sequence ID" value="NZ_VAWE01000002.1"/>
</dbReference>
<organism evidence="1 2">
    <name type="scientific">Streptomyces marianii</name>
    <dbReference type="NCBI Taxonomy" id="1817406"/>
    <lineage>
        <taxon>Bacteria</taxon>
        <taxon>Bacillati</taxon>
        <taxon>Actinomycetota</taxon>
        <taxon>Actinomycetes</taxon>
        <taxon>Kitasatosporales</taxon>
        <taxon>Streptomycetaceae</taxon>
        <taxon>Streptomyces</taxon>
    </lineage>
</organism>
<sequence length="100" mass="11184">MSSRPAPASQGRWPGRHRRATITVFYRSAPLRVRVDNGQVLWFVRDLGPAIGFRRPLTPGRAVPQILLTTTELWSAMTTAGFRPPCEFVAWAQDLPGRLA</sequence>
<evidence type="ECO:0000313" key="2">
    <source>
        <dbReference type="Proteomes" id="UP000305921"/>
    </source>
</evidence>
<gene>
    <name evidence="1" type="ORF">FEF34_38455</name>
</gene>
<name>A0A5R9DRR3_9ACTN</name>
<protein>
    <recommendedName>
        <fullName evidence="3">Bro-N domain-containing protein</fullName>
    </recommendedName>
</protein>
<proteinExistence type="predicted"/>
<evidence type="ECO:0000313" key="1">
    <source>
        <dbReference type="EMBL" id="TLQ39280.1"/>
    </source>
</evidence>
<comment type="caution">
    <text evidence="1">The sequence shown here is derived from an EMBL/GenBank/DDBJ whole genome shotgun (WGS) entry which is preliminary data.</text>
</comment>
<dbReference type="AlphaFoldDB" id="A0A5R9DRR3"/>
<keyword evidence="2" id="KW-1185">Reference proteome</keyword>